<dbReference type="PANTHER" id="PTHR43593:SF1">
    <property type="entry name" value="INOSITOL 2-DEHYDROGENASE"/>
    <property type="match status" value="1"/>
</dbReference>
<evidence type="ECO:0000313" key="3">
    <source>
        <dbReference type="EMBL" id="REF99242.1"/>
    </source>
</evidence>
<dbReference type="RefSeq" id="WP_116070435.1">
    <property type="nucleotide sequence ID" value="NZ_BONB01000002.1"/>
</dbReference>
<dbReference type="Gene3D" id="3.40.50.720">
    <property type="entry name" value="NAD(P)-binding Rossmann-like Domain"/>
    <property type="match status" value="1"/>
</dbReference>
<gene>
    <name evidence="3" type="ORF">DFJ67_5274</name>
</gene>
<dbReference type="OrthoDB" id="256869at2"/>
<dbReference type="Pfam" id="PF01408">
    <property type="entry name" value="GFO_IDH_MocA"/>
    <property type="match status" value="1"/>
</dbReference>
<dbReference type="Pfam" id="PF22725">
    <property type="entry name" value="GFO_IDH_MocA_C3"/>
    <property type="match status" value="1"/>
</dbReference>
<dbReference type="InterPro" id="IPR036291">
    <property type="entry name" value="NAD(P)-bd_dom_sf"/>
</dbReference>
<keyword evidence="4" id="KW-1185">Reference proteome</keyword>
<dbReference type="PANTHER" id="PTHR43593">
    <property type="match status" value="1"/>
</dbReference>
<dbReference type="SUPFAM" id="SSF55347">
    <property type="entry name" value="Glyceraldehyde-3-phosphate dehydrogenase-like, C-terminal domain"/>
    <property type="match status" value="1"/>
</dbReference>
<dbReference type="EMBL" id="QUMQ01000001">
    <property type="protein sequence ID" value="REF99242.1"/>
    <property type="molecule type" value="Genomic_DNA"/>
</dbReference>
<dbReference type="Proteomes" id="UP000256913">
    <property type="component" value="Unassembled WGS sequence"/>
</dbReference>
<sequence length="315" mass="33080">MSELLRVGVVGVGVMGADHAARLANRISGASLVAVSDPDGARAEAVASSYPGVQVIDSPLALVAADFVDAVLIASPGAAHEEQVLACLAAGKYVLCEKPLTVSSESALRLVTAERAGGRPLVQVGFMRRYDPAYTRLKSGLGRVLVLHNIHRNKTAPGSFGTEMIVRDSLVHEVDVSRWLFDDEIATISVLTPAPSALAPPGVSDPLVAIFRMTGGGIATNEVFVNSQLGYEVRCEAVGEQGSRFVDAALPLPDNFLSRFEAAYDLEVQSWVDACRRGEVTGPTTWDGYAATAVCEAGVRSLHDGGSPVAVALVR</sequence>
<evidence type="ECO:0000259" key="2">
    <source>
        <dbReference type="Pfam" id="PF22725"/>
    </source>
</evidence>
<comment type="caution">
    <text evidence="3">The sequence shown here is derived from an EMBL/GenBank/DDBJ whole genome shotgun (WGS) entry which is preliminary data.</text>
</comment>
<dbReference type="InterPro" id="IPR055170">
    <property type="entry name" value="GFO_IDH_MocA-like_dom"/>
</dbReference>
<feature type="domain" description="Gfo/Idh/MocA-like oxidoreductase N-terminal" evidence="1">
    <location>
        <begin position="5"/>
        <end position="125"/>
    </location>
</feature>
<dbReference type="SUPFAM" id="SSF51735">
    <property type="entry name" value="NAD(P)-binding Rossmann-fold domains"/>
    <property type="match status" value="1"/>
</dbReference>
<accession>A0A3D9ZRZ9</accession>
<dbReference type="InterPro" id="IPR000683">
    <property type="entry name" value="Gfo/Idh/MocA-like_OxRdtase_N"/>
</dbReference>
<name>A0A3D9ZRZ9_9ACTN</name>
<dbReference type="InterPro" id="IPR050424">
    <property type="entry name" value="Gfo-Idh-MocA_inositol_DH"/>
</dbReference>
<dbReference type="Gene3D" id="3.30.360.10">
    <property type="entry name" value="Dihydrodipicolinate Reductase, domain 2"/>
    <property type="match status" value="1"/>
</dbReference>
<dbReference type="GO" id="GO:0000166">
    <property type="term" value="F:nucleotide binding"/>
    <property type="evidence" value="ECO:0007669"/>
    <property type="project" value="InterPro"/>
</dbReference>
<reference evidence="3 4" key="1">
    <citation type="submission" date="2018-08" db="EMBL/GenBank/DDBJ databases">
        <title>Sequencing the genomes of 1000 actinobacteria strains.</title>
        <authorList>
            <person name="Klenk H.-P."/>
        </authorList>
    </citation>
    <scope>NUCLEOTIDE SEQUENCE [LARGE SCALE GENOMIC DNA]</scope>
    <source>
        <strain evidence="3 4">DSM 44099</strain>
    </source>
</reference>
<dbReference type="AlphaFoldDB" id="A0A3D9ZRZ9"/>
<feature type="domain" description="GFO/IDH/MocA-like oxidoreductase" evidence="2">
    <location>
        <begin position="141"/>
        <end position="243"/>
    </location>
</feature>
<proteinExistence type="predicted"/>
<organism evidence="3 4">
    <name type="scientific">Asanoa ferruginea</name>
    <dbReference type="NCBI Taxonomy" id="53367"/>
    <lineage>
        <taxon>Bacteria</taxon>
        <taxon>Bacillati</taxon>
        <taxon>Actinomycetota</taxon>
        <taxon>Actinomycetes</taxon>
        <taxon>Micromonosporales</taxon>
        <taxon>Micromonosporaceae</taxon>
        <taxon>Asanoa</taxon>
    </lineage>
</organism>
<evidence type="ECO:0000313" key="4">
    <source>
        <dbReference type="Proteomes" id="UP000256913"/>
    </source>
</evidence>
<evidence type="ECO:0000259" key="1">
    <source>
        <dbReference type="Pfam" id="PF01408"/>
    </source>
</evidence>
<protein>
    <submittedName>
        <fullName evidence="3">Myo-inositol 2-dehydrogenase</fullName>
    </submittedName>
</protein>